<sequence>MQSYPQRVRDNILPLSVGSTLPEAFEEWLFTDEVIDHDHKDEICELCEQDGLRYHFRIKNQLTHHHLWVGSHCILRFNVSVFEQGRRLSPEEAKRRLNRLEEQMRMESCINALERVAATENNDILKNALTYLRKNKNLTPKYAFVVLWRLKINKIEHNPGFFKVTLKTAKQRSDLLSMDESKVHLIWPALTSTQRDIAIRLGHTPPGL</sequence>
<dbReference type="Proteomes" id="UP000595064">
    <property type="component" value="Chromosome"/>
</dbReference>
<protein>
    <submittedName>
        <fullName evidence="2">Uncharacterized protein</fullName>
    </submittedName>
</protein>
<dbReference type="EMBL" id="CP065748">
    <property type="protein sequence ID" value="QPS79896.1"/>
    <property type="molecule type" value="Genomic_DNA"/>
</dbReference>
<proteinExistence type="predicted"/>
<dbReference type="GeneID" id="94692649"/>
<dbReference type="KEGG" id="dla:I6G47_23200"/>
<accession>A0A1H3TW93</accession>
<organism evidence="2 3">
    <name type="scientific">Delftia lacustris</name>
    <dbReference type="NCBI Taxonomy" id="558537"/>
    <lineage>
        <taxon>Bacteria</taxon>
        <taxon>Pseudomonadati</taxon>
        <taxon>Pseudomonadota</taxon>
        <taxon>Betaproteobacteria</taxon>
        <taxon>Burkholderiales</taxon>
        <taxon>Comamonadaceae</taxon>
        <taxon>Delftia</taxon>
    </lineage>
</organism>
<keyword evidence="4" id="KW-1185">Reference proteome</keyword>
<dbReference type="AlphaFoldDB" id="A0A1H3TW93"/>
<dbReference type="Proteomes" id="UP000183417">
    <property type="component" value="Unassembled WGS sequence"/>
</dbReference>
<evidence type="ECO:0000313" key="2">
    <source>
        <dbReference type="EMBL" id="SDZ54476.1"/>
    </source>
</evidence>
<evidence type="ECO:0000313" key="4">
    <source>
        <dbReference type="Proteomes" id="UP000595064"/>
    </source>
</evidence>
<name>A0A1H3TW93_9BURK</name>
<reference evidence="2 3" key="1">
    <citation type="submission" date="2016-10" db="EMBL/GenBank/DDBJ databases">
        <authorList>
            <person name="de Groot N.N."/>
        </authorList>
    </citation>
    <scope>NUCLEOTIDE SEQUENCE [LARGE SCALE GENOMIC DNA]</scope>
    <source>
        <strain evidence="2 3">LMG 24775</strain>
    </source>
</reference>
<gene>
    <name evidence="1" type="ORF">I6G47_23200</name>
    <name evidence="2" type="ORF">SAMN05421547_13331</name>
</gene>
<evidence type="ECO:0000313" key="3">
    <source>
        <dbReference type="Proteomes" id="UP000183417"/>
    </source>
</evidence>
<dbReference type="EMBL" id="FNPE01000033">
    <property type="protein sequence ID" value="SDZ54476.1"/>
    <property type="molecule type" value="Genomic_DNA"/>
</dbReference>
<dbReference type="RefSeq" id="WP_016452121.1">
    <property type="nucleotide sequence ID" value="NZ_CP065748.1"/>
</dbReference>
<reference evidence="1 4" key="2">
    <citation type="submission" date="2020-12" db="EMBL/GenBank/DDBJ databases">
        <title>FDA dAtabase for Regulatory Grade micrObial Sequences (FDA-ARGOS): Supporting development and validation of Infectious Disease Dx tests.</title>
        <authorList>
            <person name="Sproer C."/>
            <person name="Gronow S."/>
            <person name="Severitt S."/>
            <person name="Schroder I."/>
            <person name="Tallon L."/>
            <person name="Sadzewicz L."/>
            <person name="Zhao X."/>
            <person name="Boylan J."/>
            <person name="Ott S."/>
            <person name="Bowen H."/>
            <person name="Vavikolanu K."/>
            <person name="Mehta A."/>
            <person name="Aluvathingal J."/>
            <person name="Nadendla S."/>
            <person name="Lowell S."/>
            <person name="Myers T."/>
            <person name="Yan Y."/>
            <person name="Sichtig H."/>
        </authorList>
    </citation>
    <scope>NUCLEOTIDE SEQUENCE [LARGE SCALE GENOMIC DNA]</scope>
    <source>
        <strain evidence="1 4">FDAARGOS_890</strain>
    </source>
</reference>
<evidence type="ECO:0000313" key="1">
    <source>
        <dbReference type="EMBL" id="QPS79896.1"/>
    </source>
</evidence>